<proteinExistence type="predicted"/>
<protein>
    <submittedName>
        <fullName evidence="1">Uncharacterized protein</fullName>
    </submittedName>
</protein>
<dbReference type="EMBL" id="MU273465">
    <property type="protein sequence ID" value="KAI0037180.1"/>
    <property type="molecule type" value="Genomic_DNA"/>
</dbReference>
<evidence type="ECO:0000313" key="2">
    <source>
        <dbReference type="Proteomes" id="UP000814128"/>
    </source>
</evidence>
<organism evidence="1 2">
    <name type="scientific">Vararia minispora EC-137</name>
    <dbReference type="NCBI Taxonomy" id="1314806"/>
    <lineage>
        <taxon>Eukaryota</taxon>
        <taxon>Fungi</taxon>
        <taxon>Dikarya</taxon>
        <taxon>Basidiomycota</taxon>
        <taxon>Agaricomycotina</taxon>
        <taxon>Agaricomycetes</taxon>
        <taxon>Russulales</taxon>
        <taxon>Lachnocladiaceae</taxon>
        <taxon>Vararia</taxon>
    </lineage>
</organism>
<keyword evidence="2" id="KW-1185">Reference proteome</keyword>
<reference evidence="1" key="1">
    <citation type="submission" date="2021-02" db="EMBL/GenBank/DDBJ databases">
        <authorList>
            <consortium name="DOE Joint Genome Institute"/>
            <person name="Ahrendt S."/>
            <person name="Looney B.P."/>
            <person name="Miyauchi S."/>
            <person name="Morin E."/>
            <person name="Drula E."/>
            <person name="Courty P.E."/>
            <person name="Chicoki N."/>
            <person name="Fauchery L."/>
            <person name="Kohler A."/>
            <person name="Kuo A."/>
            <person name="Labutti K."/>
            <person name="Pangilinan J."/>
            <person name="Lipzen A."/>
            <person name="Riley R."/>
            <person name="Andreopoulos W."/>
            <person name="He G."/>
            <person name="Johnson J."/>
            <person name="Barry K.W."/>
            <person name="Grigoriev I.V."/>
            <person name="Nagy L."/>
            <person name="Hibbett D."/>
            <person name="Henrissat B."/>
            <person name="Matheny P.B."/>
            <person name="Labbe J."/>
            <person name="Martin F."/>
        </authorList>
    </citation>
    <scope>NUCLEOTIDE SEQUENCE</scope>
    <source>
        <strain evidence="1">EC-137</strain>
    </source>
</reference>
<reference evidence="1" key="2">
    <citation type="journal article" date="2022" name="New Phytol.">
        <title>Evolutionary transition to the ectomycorrhizal habit in the genomes of a hyperdiverse lineage of mushroom-forming fungi.</title>
        <authorList>
            <person name="Looney B."/>
            <person name="Miyauchi S."/>
            <person name="Morin E."/>
            <person name="Drula E."/>
            <person name="Courty P.E."/>
            <person name="Kohler A."/>
            <person name="Kuo A."/>
            <person name="LaButti K."/>
            <person name="Pangilinan J."/>
            <person name="Lipzen A."/>
            <person name="Riley R."/>
            <person name="Andreopoulos W."/>
            <person name="He G."/>
            <person name="Johnson J."/>
            <person name="Nolan M."/>
            <person name="Tritt A."/>
            <person name="Barry K.W."/>
            <person name="Grigoriev I.V."/>
            <person name="Nagy L.G."/>
            <person name="Hibbett D."/>
            <person name="Henrissat B."/>
            <person name="Matheny P.B."/>
            <person name="Labbe J."/>
            <person name="Martin F.M."/>
        </authorList>
    </citation>
    <scope>NUCLEOTIDE SEQUENCE</scope>
    <source>
        <strain evidence="1">EC-137</strain>
    </source>
</reference>
<dbReference type="Proteomes" id="UP000814128">
    <property type="component" value="Unassembled WGS sequence"/>
</dbReference>
<gene>
    <name evidence="1" type="ORF">K488DRAFT_39518</name>
</gene>
<accession>A0ACB8QZH0</accession>
<comment type="caution">
    <text evidence="1">The sequence shown here is derived from an EMBL/GenBank/DDBJ whole genome shotgun (WGS) entry which is preliminary data.</text>
</comment>
<evidence type="ECO:0000313" key="1">
    <source>
        <dbReference type="EMBL" id="KAI0037180.1"/>
    </source>
</evidence>
<sequence length="1032" mass="111227">MAASPSSPYAPSSSAVTIPTPGRPILKKPPPSNSSLLSRLTKFLPNQSTISAQADESRTLKRAHFILPELVTVYPISVLNPPSTPTLKEEKKIIEQRELERRRRVVRGNSVGGSDADEYWSMERVELFYRECCASREESPVSEVSNALKNASGTSPRTVDFSGVQFTQPLAATLSDVLTIEWGLRKVTFRECDLDDRILKPILHAALIPNSVTFLSVASNRRLKAPAFRLIGTFISKNKSLQFLDLSQNALDKKSIEYIAASLAQLPEQGLSSLKLDDCSLKPLSLEALAHAVRTSSLKNLSLRHNRINATGAVAVALMIRDYPDIVPGSATPTSSNPSTPPMSPSPSSAQLPQSLPPFNSSPLPARAGPLPPPPKHPSAAPQMTYTPYIPRSKRGTAVSALANPLSPAGHQIPIITSSAQGGVTTRHPVSLASPMSSHSTNGNVHHGPSAALLDKVRALDALPRLGALKTLDLRGNDLRNGVTYIAQVLKRNRTLKVLNLSENKLGVQELVSIADALKYNSCLETLDISRNPCSGPGLEGIQSLRTAFTLNNALKRLFLSSTSMQSVGAIALAEFLPESSSLLHLDLTENKLDLAGVMALSQGLKSNHVMRCLDLNIPPDDEKMAQMCREILNTCIRNTEEAEKNAQSAVSTPTSGRGQGKGLWGLIEESELARSIRKDDIKKAEKETVSQARQIQLELEKFVARSPSSSSTLAPPLSEADPDLLARARAIMQPLGDVIGTEMNPLRLEELLVLNDTLTSLLAQASPRPHLSLSGLGFSLNQAMSSPIVMAGPNGELLGSHSDGHSLPAHDFQEDVDESDEVLLTPRLDKGKGKAPPEPEVHEQVLSPEIMSPAFSFMNRGDEDDSEVLEDTEGVSTPSSENRSRWLVAEEGEVFRKGNKLLGPEEMEGEFAGEELRIELLEADVARPPPRVVLDDFGMPLEPALQETPMPPSLEESARPPPRPYISRRSSTASIRSQESASAPSSPALANLPENAAVNSTSAPNSPAVGSPGPRAYMPRRKTSSSSLEAR</sequence>
<name>A0ACB8QZH0_9AGAM</name>